<comment type="similarity">
    <text evidence="2">Belongs to the GTP-binding SRP family.</text>
</comment>
<keyword evidence="17" id="KW-0282">Flagellum</keyword>
<dbReference type="PANTHER" id="PTHR43134">
    <property type="entry name" value="SIGNAL RECOGNITION PARTICLE RECEPTOR SUBUNIT ALPHA"/>
    <property type="match status" value="1"/>
</dbReference>
<comment type="subcellular location">
    <subcellularLocation>
        <location evidence="1">Cell membrane</location>
        <topology evidence="1">Peripheral membrane protein</topology>
        <orientation evidence="1">Cytoplasmic side</orientation>
    </subcellularLocation>
</comment>
<evidence type="ECO:0000256" key="3">
    <source>
        <dbReference type="ARBA" id="ARBA00014919"/>
    </source>
</evidence>
<organism evidence="17 18">
    <name type="scientific">Halomonas pelophila</name>
    <dbReference type="NCBI Taxonomy" id="3151122"/>
    <lineage>
        <taxon>Bacteria</taxon>
        <taxon>Pseudomonadati</taxon>
        <taxon>Pseudomonadota</taxon>
        <taxon>Gammaproteobacteria</taxon>
        <taxon>Oceanospirillales</taxon>
        <taxon>Halomonadaceae</taxon>
        <taxon>Halomonas</taxon>
    </lineage>
</organism>
<comment type="caution">
    <text evidence="17">The sequence shown here is derived from an EMBL/GenBank/DDBJ whole genome shotgun (WGS) entry which is preliminary data.</text>
</comment>
<dbReference type="InterPro" id="IPR020006">
    <property type="entry name" value="FlhF"/>
</dbReference>
<name>A0ABV1N0D3_9GAMM</name>
<dbReference type="PANTHER" id="PTHR43134:SF3">
    <property type="entry name" value="FLAGELLAR BIOSYNTHESIS PROTEIN FLHF"/>
    <property type="match status" value="1"/>
</dbReference>
<evidence type="ECO:0000256" key="9">
    <source>
        <dbReference type="ARBA" id="ARBA00023134"/>
    </source>
</evidence>
<dbReference type="InterPro" id="IPR000897">
    <property type="entry name" value="SRP54_GTPase_dom"/>
</dbReference>
<keyword evidence="17" id="KW-0966">Cell projection</keyword>
<feature type="region of interest" description="Disordered" evidence="14">
    <location>
        <begin position="51"/>
        <end position="97"/>
    </location>
</feature>
<feature type="compositionally biased region" description="Pro residues" evidence="14">
    <location>
        <begin position="73"/>
        <end position="83"/>
    </location>
</feature>
<feature type="compositionally biased region" description="Low complexity" evidence="14">
    <location>
        <begin position="53"/>
        <end position="72"/>
    </location>
</feature>
<dbReference type="InterPro" id="IPR003593">
    <property type="entry name" value="AAA+_ATPase"/>
</dbReference>
<dbReference type="SMART" id="SM00382">
    <property type="entry name" value="AAA"/>
    <property type="match status" value="1"/>
</dbReference>
<feature type="domain" description="SRP54-type proteins GTP-binding" evidence="16">
    <location>
        <begin position="201"/>
        <end position="399"/>
    </location>
</feature>
<reference evidence="17 18" key="1">
    <citation type="submission" date="2024-05" db="EMBL/GenBank/DDBJ databases">
        <title>Halomonas sp. CS7 16S ribosomal RNA gene Genome sequencing and assembly.</title>
        <authorList>
            <person name="Yook S."/>
        </authorList>
    </citation>
    <scope>NUCLEOTIDE SEQUENCE [LARGE SCALE GENOMIC DNA]</scope>
    <source>
        <strain evidence="17 18">CS7</strain>
    </source>
</reference>
<evidence type="ECO:0000256" key="12">
    <source>
        <dbReference type="ARBA" id="ARBA00025337"/>
    </source>
</evidence>
<keyword evidence="9" id="KW-0342">GTP-binding</keyword>
<evidence type="ECO:0000256" key="8">
    <source>
        <dbReference type="ARBA" id="ARBA00022927"/>
    </source>
</evidence>
<evidence type="ECO:0000259" key="16">
    <source>
        <dbReference type="SMART" id="SM00962"/>
    </source>
</evidence>
<evidence type="ECO:0000256" key="1">
    <source>
        <dbReference type="ARBA" id="ARBA00004413"/>
    </source>
</evidence>
<dbReference type="SUPFAM" id="SSF52540">
    <property type="entry name" value="P-loop containing nucleoside triphosphate hydrolases"/>
    <property type="match status" value="1"/>
</dbReference>
<evidence type="ECO:0000256" key="14">
    <source>
        <dbReference type="SAM" id="MobiDB-lite"/>
    </source>
</evidence>
<dbReference type="EMBL" id="JBEGCI010000001">
    <property type="protein sequence ID" value="MEQ6887173.1"/>
    <property type="molecule type" value="Genomic_DNA"/>
</dbReference>
<feature type="domain" description="AAA+ ATPase" evidence="15">
    <location>
        <begin position="200"/>
        <end position="408"/>
    </location>
</feature>
<gene>
    <name evidence="17" type="primary">flhF</name>
    <name evidence="17" type="ORF">ABE957_00595</name>
</gene>
<dbReference type="SMART" id="SM00962">
    <property type="entry name" value="SRP54"/>
    <property type="match status" value="1"/>
</dbReference>
<sequence length="761" mass="82227">MSVIRFVGQTSREAMRQVRESLGDDALILANRHTEQGVEILAMADDAVEGMTASPAPHAPTPALASASAPEPSSSPAPAPPDASPAASPALPAGEAAVDGQALHTMSEQLLREMQDMRTLLAREKTRHAPSRDGRTRLKRLLREAGFGEALADDLLAALPAELDDAEGSAQDDERPLAWLQRRLASRLAVLEEEDAFFAPPGILSLVGPTGVGKTTTTAKLAARFVQRHGADQVALITTDSFRIGAHEQLRIYAEILGIPMHALAPDHSIDSLAPLLRGRRWVIIDTVGMSQRDRRIIEQIAQLQGGRVRVRMVLLLNAASQPETLEEVATRYRQAAHAAGATLDDCLLTKQDEAGRLAPALETILRHGLRLAFVSHGQRVPEDLSLADPRALAIQALATRAPLALDEAPAAPPPRAMTGDLLGQGRRLSSALSGLRRGLAGFTDLEAAWDLTALPEELQAPRLDALLERAVERQARVATVWAPRRPVSGRDWAMPDLGLDAQGHWLALPDLQHRQGAGQLNRLARAEATQGVRVHLLPGLPDAETWQWLTEGEAIWSSQVRAGQRVRHGSERHALSELAALASPVTQIDARLAGRPCRVVLSRLGVTAAPNRARDAGEETTLAAWFAELRDPESGKPQGRRYWLTTCDHPEDAVPLLLSHLQAEGITRQTKRTEERLAALLPAQARPELRLLLAAGLAAQASHLDHADDEAGRDLRAELLGLVGGRRRRRDAALLEALLSLFSARDAMRQLGAASREELA</sequence>
<dbReference type="Proteomes" id="UP001472978">
    <property type="component" value="Unassembled WGS sequence"/>
</dbReference>
<keyword evidence="18" id="KW-1185">Reference proteome</keyword>
<keyword evidence="4" id="KW-0813">Transport</keyword>
<evidence type="ECO:0000256" key="7">
    <source>
        <dbReference type="ARBA" id="ARBA00022795"/>
    </source>
</evidence>
<evidence type="ECO:0000256" key="4">
    <source>
        <dbReference type="ARBA" id="ARBA00022448"/>
    </source>
</evidence>
<evidence type="ECO:0000313" key="18">
    <source>
        <dbReference type="Proteomes" id="UP001472978"/>
    </source>
</evidence>
<dbReference type="InterPro" id="IPR047040">
    <property type="entry name" value="FlhF__GTPase_dom"/>
</dbReference>
<dbReference type="Pfam" id="PF00448">
    <property type="entry name" value="SRP54"/>
    <property type="match status" value="1"/>
</dbReference>
<proteinExistence type="inferred from homology"/>
<dbReference type="Gene3D" id="1.20.120.1380">
    <property type="entry name" value="Flagellar FlhF biosynthesis protein, N domain"/>
    <property type="match status" value="1"/>
</dbReference>
<evidence type="ECO:0000256" key="13">
    <source>
        <dbReference type="NCBIfam" id="TIGR03499"/>
    </source>
</evidence>
<keyword evidence="7" id="KW-1005">Bacterial flagellum biogenesis</keyword>
<keyword evidence="11" id="KW-1006">Bacterial flagellum protein export</keyword>
<keyword evidence="6" id="KW-0547">Nucleotide-binding</keyword>
<dbReference type="CDD" id="cd17873">
    <property type="entry name" value="FlhF"/>
    <property type="match status" value="1"/>
</dbReference>
<accession>A0ABV1N0D3</accession>
<evidence type="ECO:0000256" key="2">
    <source>
        <dbReference type="ARBA" id="ARBA00008531"/>
    </source>
</evidence>
<keyword evidence="8" id="KW-0653">Protein transport</keyword>
<keyword evidence="5" id="KW-1003">Cell membrane</keyword>
<keyword evidence="17" id="KW-0969">Cilium</keyword>
<feature type="compositionally biased region" description="Low complexity" evidence="14">
    <location>
        <begin position="84"/>
        <end position="97"/>
    </location>
</feature>
<evidence type="ECO:0000259" key="15">
    <source>
        <dbReference type="SMART" id="SM00382"/>
    </source>
</evidence>
<evidence type="ECO:0000313" key="17">
    <source>
        <dbReference type="EMBL" id="MEQ6887173.1"/>
    </source>
</evidence>
<dbReference type="InterPro" id="IPR027417">
    <property type="entry name" value="P-loop_NTPase"/>
</dbReference>
<evidence type="ECO:0000256" key="11">
    <source>
        <dbReference type="ARBA" id="ARBA00023225"/>
    </source>
</evidence>
<dbReference type="Gene3D" id="3.40.50.300">
    <property type="entry name" value="P-loop containing nucleotide triphosphate hydrolases"/>
    <property type="match status" value="1"/>
</dbReference>
<evidence type="ECO:0000256" key="10">
    <source>
        <dbReference type="ARBA" id="ARBA00023136"/>
    </source>
</evidence>
<dbReference type="RefSeq" id="WP_349756697.1">
    <property type="nucleotide sequence ID" value="NZ_JBEGCI010000001.1"/>
</dbReference>
<protein>
    <recommendedName>
        <fullName evidence="3 13">Flagellar biosynthesis protein FlhF</fullName>
    </recommendedName>
</protein>
<keyword evidence="10" id="KW-0472">Membrane</keyword>
<dbReference type="NCBIfam" id="TIGR03499">
    <property type="entry name" value="FlhF"/>
    <property type="match status" value="1"/>
</dbReference>
<evidence type="ECO:0000256" key="5">
    <source>
        <dbReference type="ARBA" id="ARBA00022475"/>
    </source>
</evidence>
<comment type="function">
    <text evidence="12">Necessary for flagellar biosynthesis. May be involved in translocation of the flagellum.</text>
</comment>
<evidence type="ECO:0000256" key="6">
    <source>
        <dbReference type="ARBA" id="ARBA00022741"/>
    </source>
</evidence>